<dbReference type="EMBL" id="JAOAMU010000002">
    <property type="protein sequence ID" value="MCT2561672.1"/>
    <property type="molecule type" value="Genomic_DNA"/>
</dbReference>
<reference evidence="1 2" key="1">
    <citation type="submission" date="2022-09" db="EMBL/GenBank/DDBJ databases">
        <title>Chryseobacterium oleae sp.nov., isolated from the inter-root soil of Pyrola calliantha H. Andr. in Tibet.</title>
        <authorList>
            <person name="Li Z."/>
        </authorList>
    </citation>
    <scope>NUCLEOTIDE SEQUENCE [LARGE SCALE GENOMIC DNA]</scope>
    <source>
        <strain evidence="2">pc1-10</strain>
    </source>
</reference>
<dbReference type="RefSeq" id="WP_259837876.1">
    <property type="nucleotide sequence ID" value="NZ_JAOAMU010000002.1"/>
</dbReference>
<comment type="caution">
    <text evidence="1">The sequence shown here is derived from an EMBL/GenBank/DDBJ whole genome shotgun (WGS) entry which is preliminary data.</text>
</comment>
<evidence type="ECO:0000313" key="2">
    <source>
        <dbReference type="Proteomes" id="UP001525566"/>
    </source>
</evidence>
<accession>A0ABT2ISG7</accession>
<dbReference type="Pfam" id="PF14022">
    <property type="entry name" value="DUF4238"/>
    <property type="match status" value="1"/>
</dbReference>
<proteinExistence type="predicted"/>
<protein>
    <submittedName>
        <fullName evidence="1">DUF4238 domain-containing protein</fullName>
    </submittedName>
</protein>
<keyword evidence="2" id="KW-1185">Reference proteome</keyword>
<gene>
    <name evidence="1" type="ORF">N0B48_07245</name>
</gene>
<dbReference type="Proteomes" id="UP001525566">
    <property type="component" value="Unassembled WGS sequence"/>
</dbReference>
<dbReference type="InterPro" id="IPR025332">
    <property type="entry name" value="DUF4238"/>
</dbReference>
<name>A0ABT2ISG7_9FLAO</name>
<sequence>MSQSQKHHFLPVFYLKGFTNENEQFKIFNVKTKKFKQKGKLFSPSSHFYILKDNTIVTDFGENDFMEKFYEKVDNSTAKIFQRINSNTFGNRFGVSEKDMPYLNNFVSQIYWRSPFNRNILQDYIKKYNLEELGLKIIDKNGNHNEELSEEFKNEPQFYKAYKLYNSLLDSIRGFNCNTQYHIFSRPKELPSICSDSPIIFSKSNDIKVYEDDYIFPISKNRIFVKRNLTQKFNHQLHHLIDLILLKQSTNYLATNDESYIDFLMELDKEHNYSLVQYKEILFNNLIYFFLIKYQ</sequence>
<evidence type="ECO:0000313" key="1">
    <source>
        <dbReference type="EMBL" id="MCT2561672.1"/>
    </source>
</evidence>
<organism evidence="1 2">
    <name type="scientific">Chryseobacterium herbae</name>
    <dbReference type="NCBI Taxonomy" id="2976476"/>
    <lineage>
        <taxon>Bacteria</taxon>
        <taxon>Pseudomonadati</taxon>
        <taxon>Bacteroidota</taxon>
        <taxon>Flavobacteriia</taxon>
        <taxon>Flavobacteriales</taxon>
        <taxon>Weeksellaceae</taxon>
        <taxon>Chryseobacterium group</taxon>
        <taxon>Chryseobacterium</taxon>
    </lineage>
</organism>